<sequence length="346" mass="38171">MSILITGGAGYLGSHCCVSFLESGHEVVVFDNFSNSNPESLKRIEAITGKQPKFEHGDIRDQAALETALKRHDCEGVIHFAGLKVVGESLQDPLSYYDNNVIGTHRLLKALSTVGVHKLIFSSSANVYGEPRALPVTEDHSLNPGNPYGRTKLVVEDMLRDLSASDSRWRIGILRYFNPVGAHHSGLIGEDPLDVPNNLMPYFAQVATGRREHLSVFGNDYPTPDGTGMRDYIHVVDLVQGHLHAYEKLAELASPENCFCVNLGTGHGHSVLELVQAFERGANRPIPYQIVGRRAGDVAESYADTQKAKAFLSWSAERNLEDMCSDTWNWVRKNPLGYEPDANAED</sequence>
<dbReference type="EC" id="5.1.3.2" evidence="5 9"/>
<dbReference type="Gene3D" id="3.40.50.720">
    <property type="entry name" value="NAD(P)-binding Rossmann-like Domain"/>
    <property type="match status" value="1"/>
</dbReference>
<dbReference type="RefSeq" id="WP_248159287.1">
    <property type="nucleotide sequence ID" value="NZ_JALNMJ010000027.1"/>
</dbReference>
<dbReference type="InterPro" id="IPR036291">
    <property type="entry name" value="NAD(P)-bd_dom_sf"/>
</dbReference>
<name>A0ABT0H1M6_9HYPH</name>
<dbReference type="PANTHER" id="PTHR43725:SF47">
    <property type="entry name" value="UDP-GLUCOSE 4-EPIMERASE"/>
    <property type="match status" value="1"/>
</dbReference>
<dbReference type="NCBIfam" id="TIGR01179">
    <property type="entry name" value="galE"/>
    <property type="match status" value="1"/>
</dbReference>
<dbReference type="Proteomes" id="UP001431221">
    <property type="component" value="Unassembled WGS sequence"/>
</dbReference>
<gene>
    <name evidence="11" type="primary">galE</name>
    <name evidence="11" type="ORF">M0H32_25760</name>
</gene>
<evidence type="ECO:0000259" key="10">
    <source>
        <dbReference type="Pfam" id="PF16363"/>
    </source>
</evidence>
<dbReference type="GO" id="GO:0003978">
    <property type="term" value="F:UDP-glucose 4-epimerase activity"/>
    <property type="evidence" value="ECO:0007669"/>
    <property type="project" value="UniProtKB-EC"/>
</dbReference>
<evidence type="ECO:0000256" key="8">
    <source>
        <dbReference type="ARBA" id="ARBA00023235"/>
    </source>
</evidence>
<keyword evidence="8 9" id="KW-0413">Isomerase</keyword>
<comment type="pathway">
    <text evidence="3 9">Carbohydrate metabolism; galactose metabolism.</text>
</comment>
<keyword evidence="9" id="KW-0119">Carbohydrate metabolism</keyword>
<comment type="subunit">
    <text evidence="9">Homodimer.</text>
</comment>
<feature type="domain" description="NAD(P)-binding" evidence="10">
    <location>
        <begin position="4"/>
        <end position="327"/>
    </location>
</feature>
<proteinExistence type="inferred from homology"/>
<keyword evidence="12" id="KW-1185">Reference proteome</keyword>
<accession>A0ABT0H1M6</accession>
<dbReference type="EMBL" id="JALNMJ010000027">
    <property type="protein sequence ID" value="MCK7615590.1"/>
    <property type="molecule type" value="Genomic_DNA"/>
</dbReference>
<evidence type="ECO:0000313" key="11">
    <source>
        <dbReference type="EMBL" id="MCK7615590.1"/>
    </source>
</evidence>
<evidence type="ECO:0000256" key="9">
    <source>
        <dbReference type="RuleBase" id="RU366046"/>
    </source>
</evidence>
<dbReference type="InterPro" id="IPR005886">
    <property type="entry name" value="UDP_G4E"/>
</dbReference>
<evidence type="ECO:0000256" key="3">
    <source>
        <dbReference type="ARBA" id="ARBA00004947"/>
    </source>
</evidence>
<dbReference type="CDD" id="cd05247">
    <property type="entry name" value="UDP_G4E_1_SDR_e"/>
    <property type="match status" value="1"/>
</dbReference>
<comment type="catalytic activity">
    <reaction evidence="1 9">
        <text>UDP-alpha-D-glucose = UDP-alpha-D-galactose</text>
        <dbReference type="Rhea" id="RHEA:22168"/>
        <dbReference type="ChEBI" id="CHEBI:58885"/>
        <dbReference type="ChEBI" id="CHEBI:66914"/>
        <dbReference type="EC" id="5.1.3.2"/>
    </reaction>
</comment>
<evidence type="ECO:0000256" key="6">
    <source>
        <dbReference type="ARBA" id="ARBA00018569"/>
    </source>
</evidence>
<reference evidence="11" key="1">
    <citation type="submission" date="2022-04" db="EMBL/GenBank/DDBJ databases">
        <title>Roseibium sp. CAU 1639 isolated from mud.</title>
        <authorList>
            <person name="Kim W."/>
        </authorList>
    </citation>
    <scope>NUCLEOTIDE SEQUENCE</scope>
    <source>
        <strain evidence="11">CAU 1639</strain>
    </source>
</reference>
<evidence type="ECO:0000256" key="5">
    <source>
        <dbReference type="ARBA" id="ARBA00013189"/>
    </source>
</evidence>
<evidence type="ECO:0000313" key="12">
    <source>
        <dbReference type="Proteomes" id="UP001431221"/>
    </source>
</evidence>
<comment type="caution">
    <text evidence="11">The sequence shown here is derived from an EMBL/GenBank/DDBJ whole genome shotgun (WGS) entry which is preliminary data.</text>
</comment>
<dbReference type="Pfam" id="PF16363">
    <property type="entry name" value="GDP_Man_Dehyd"/>
    <property type="match status" value="1"/>
</dbReference>
<keyword evidence="7 9" id="KW-0520">NAD</keyword>
<dbReference type="NCBIfam" id="NF007956">
    <property type="entry name" value="PRK10675.1"/>
    <property type="match status" value="1"/>
</dbReference>
<comment type="cofactor">
    <cofactor evidence="2 9">
        <name>NAD(+)</name>
        <dbReference type="ChEBI" id="CHEBI:57540"/>
    </cofactor>
</comment>
<comment type="similarity">
    <text evidence="4 9">Belongs to the NAD(P)-dependent epimerase/dehydratase family.</text>
</comment>
<organism evidence="11 12">
    <name type="scientific">Roseibium sediminicola</name>
    <dbReference type="NCBI Taxonomy" id="2933272"/>
    <lineage>
        <taxon>Bacteria</taxon>
        <taxon>Pseudomonadati</taxon>
        <taxon>Pseudomonadota</taxon>
        <taxon>Alphaproteobacteria</taxon>
        <taxon>Hyphomicrobiales</taxon>
        <taxon>Stappiaceae</taxon>
        <taxon>Roseibium</taxon>
    </lineage>
</organism>
<evidence type="ECO:0000256" key="1">
    <source>
        <dbReference type="ARBA" id="ARBA00000083"/>
    </source>
</evidence>
<evidence type="ECO:0000256" key="2">
    <source>
        <dbReference type="ARBA" id="ARBA00001911"/>
    </source>
</evidence>
<evidence type="ECO:0000256" key="4">
    <source>
        <dbReference type="ARBA" id="ARBA00007637"/>
    </source>
</evidence>
<evidence type="ECO:0000256" key="7">
    <source>
        <dbReference type="ARBA" id="ARBA00023027"/>
    </source>
</evidence>
<dbReference type="Gene3D" id="3.90.25.10">
    <property type="entry name" value="UDP-galactose 4-epimerase, domain 1"/>
    <property type="match status" value="1"/>
</dbReference>
<dbReference type="SUPFAM" id="SSF51735">
    <property type="entry name" value="NAD(P)-binding Rossmann-fold domains"/>
    <property type="match status" value="1"/>
</dbReference>
<protein>
    <recommendedName>
        <fullName evidence="6 9">UDP-glucose 4-epimerase</fullName>
        <ecNumber evidence="5 9">5.1.3.2</ecNumber>
    </recommendedName>
</protein>
<dbReference type="PANTHER" id="PTHR43725">
    <property type="entry name" value="UDP-GLUCOSE 4-EPIMERASE"/>
    <property type="match status" value="1"/>
</dbReference>
<dbReference type="InterPro" id="IPR016040">
    <property type="entry name" value="NAD(P)-bd_dom"/>
</dbReference>